<dbReference type="GO" id="GO:0030870">
    <property type="term" value="C:Mre11 complex"/>
    <property type="evidence" value="ECO:0007669"/>
    <property type="project" value="TreeGrafter"/>
</dbReference>
<sequence>METEIEKLEEEMAQSEGHENAAEDLGKLDKKMQKLSASQARLEGRRSEIVESIRSLKRKLKQPEYKNVEEEYRVSMIKHETTLMAVRDIEKYHSALDHALLQFHSIKIAEINQIIRDLWRLTYKGEDITTIELVSGQDSGARASRSYNYRVVMTKGSTRMDMRGRCSAGQRVLASIVIRLALAETFCVNCGCIALDEPTVNLDFNNKRGLAIALAQITADRSAQSNFQLIMITHDEDFVAMMKTELASQSGFTMPEKYFQVRREEGADGKYYSKIDAIDWDELV</sequence>
<proteinExistence type="predicted"/>
<gene>
    <name evidence="2" type="ORF">CAUS1442_LOCUS6634</name>
</gene>
<dbReference type="GO" id="GO:0043047">
    <property type="term" value="F:single-stranded telomeric DNA binding"/>
    <property type="evidence" value="ECO:0007669"/>
    <property type="project" value="TreeGrafter"/>
</dbReference>
<dbReference type="Gene3D" id="3.40.50.300">
    <property type="entry name" value="P-loop containing nucleotide triphosphate hydrolases"/>
    <property type="match status" value="1"/>
</dbReference>
<dbReference type="AlphaFoldDB" id="A0A7R9WT19"/>
<dbReference type="GO" id="GO:0006302">
    <property type="term" value="P:double-strand break repair"/>
    <property type="evidence" value="ECO:0007669"/>
    <property type="project" value="TreeGrafter"/>
</dbReference>
<reference evidence="2" key="1">
    <citation type="submission" date="2021-01" db="EMBL/GenBank/DDBJ databases">
        <authorList>
            <person name="Corre E."/>
            <person name="Pelletier E."/>
            <person name="Niang G."/>
            <person name="Scheremetjew M."/>
            <person name="Finn R."/>
            <person name="Kale V."/>
            <person name="Holt S."/>
            <person name="Cochrane G."/>
            <person name="Meng A."/>
            <person name="Brown T."/>
            <person name="Cohen L."/>
        </authorList>
    </citation>
    <scope>NUCLEOTIDE SEQUENCE</scope>
    <source>
        <strain evidence="2">CCMP3328</strain>
    </source>
</reference>
<dbReference type="GO" id="GO:0000722">
    <property type="term" value="P:telomere maintenance via recombination"/>
    <property type="evidence" value="ECO:0007669"/>
    <property type="project" value="TreeGrafter"/>
</dbReference>
<dbReference type="InterPro" id="IPR027417">
    <property type="entry name" value="P-loop_NTPase"/>
</dbReference>
<dbReference type="GO" id="GO:0000794">
    <property type="term" value="C:condensed nuclear chromosome"/>
    <property type="evidence" value="ECO:0007669"/>
    <property type="project" value="TreeGrafter"/>
</dbReference>
<evidence type="ECO:0000313" key="2">
    <source>
        <dbReference type="EMBL" id="CAD8334529.1"/>
    </source>
</evidence>
<dbReference type="Pfam" id="PF13558">
    <property type="entry name" value="SbcC_Walker_B"/>
    <property type="match status" value="1"/>
</dbReference>
<dbReference type="EMBL" id="HBEF01010545">
    <property type="protein sequence ID" value="CAD8334529.1"/>
    <property type="molecule type" value="Transcribed_RNA"/>
</dbReference>
<dbReference type="SUPFAM" id="SSF52540">
    <property type="entry name" value="P-loop containing nucleoside triphosphate hydrolases"/>
    <property type="match status" value="1"/>
</dbReference>
<dbReference type="GO" id="GO:0070192">
    <property type="term" value="P:chromosome organization involved in meiotic cell cycle"/>
    <property type="evidence" value="ECO:0007669"/>
    <property type="project" value="TreeGrafter"/>
</dbReference>
<organism evidence="2">
    <name type="scientific">Craspedostauros australis</name>
    <dbReference type="NCBI Taxonomy" id="1486917"/>
    <lineage>
        <taxon>Eukaryota</taxon>
        <taxon>Sar</taxon>
        <taxon>Stramenopiles</taxon>
        <taxon>Ochrophyta</taxon>
        <taxon>Bacillariophyta</taxon>
        <taxon>Bacillariophyceae</taxon>
        <taxon>Bacillariophycidae</taxon>
        <taxon>Naviculales</taxon>
        <taxon>Naviculaceae</taxon>
        <taxon>Craspedostauros</taxon>
    </lineage>
</organism>
<dbReference type="GO" id="GO:0003691">
    <property type="term" value="F:double-stranded telomeric DNA binding"/>
    <property type="evidence" value="ECO:0007669"/>
    <property type="project" value="TreeGrafter"/>
</dbReference>
<name>A0A7R9WT19_9STRA</name>
<dbReference type="PANTHER" id="PTHR18867">
    <property type="entry name" value="RAD50"/>
    <property type="match status" value="1"/>
</dbReference>
<dbReference type="GO" id="GO:0007004">
    <property type="term" value="P:telomere maintenance via telomerase"/>
    <property type="evidence" value="ECO:0007669"/>
    <property type="project" value="TreeGrafter"/>
</dbReference>
<evidence type="ECO:0000256" key="1">
    <source>
        <dbReference type="SAM" id="MobiDB-lite"/>
    </source>
</evidence>
<feature type="region of interest" description="Disordered" evidence="1">
    <location>
        <begin position="1"/>
        <end position="26"/>
    </location>
</feature>
<dbReference type="PANTHER" id="PTHR18867:SF12">
    <property type="entry name" value="DNA REPAIR PROTEIN RAD50"/>
    <property type="match status" value="1"/>
</dbReference>
<evidence type="ECO:0008006" key="3">
    <source>
        <dbReference type="Google" id="ProtNLM"/>
    </source>
</evidence>
<protein>
    <recommendedName>
        <fullName evidence="3">RecF/RecN/SMC N-terminal domain-containing protein</fullName>
    </recommendedName>
</protein>
<accession>A0A7R9WT19</accession>
<dbReference type="GO" id="GO:0051880">
    <property type="term" value="F:G-quadruplex DNA binding"/>
    <property type="evidence" value="ECO:0007669"/>
    <property type="project" value="TreeGrafter"/>
</dbReference>
<feature type="compositionally biased region" description="Basic and acidic residues" evidence="1">
    <location>
        <begin position="16"/>
        <end position="26"/>
    </location>
</feature>